<evidence type="ECO:0000313" key="2">
    <source>
        <dbReference type="EMBL" id="GHO91269.1"/>
    </source>
</evidence>
<protein>
    <recommendedName>
        <fullName evidence="1">PD(D/E)XK endonuclease domain-containing protein</fullName>
    </recommendedName>
</protein>
<dbReference type="AlphaFoldDB" id="A0A8J3MXS4"/>
<comment type="caution">
    <text evidence="2">The sequence shown here is derived from an EMBL/GenBank/DDBJ whole genome shotgun (WGS) entry which is preliminary data.</text>
</comment>
<keyword evidence="3" id="KW-1185">Reference proteome</keyword>
<gene>
    <name evidence="2" type="ORF">KSF_013170</name>
</gene>
<dbReference type="Proteomes" id="UP000597444">
    <property type="component" value="Unassembled WGS sequence"/>
</dbReference>
<dbReference type="InterPro" id="IPR021671">
    <property type="entry name" value="PD(D/E)XK_Endonuc"/>
</dbReference>
<sequence>MLTPGKRKRDTNAIGEISESAIATRFLQLGYMLLLPYGGNQRYDMMIEDDEGETWRIQCKTGRINKEGTLIKFDTANHNVTGKNRQMRHYRGQYDYFAVYCEALNKVYLISVDQVGTTRAHLRIDAAKNNQEKNVRWAKDYEI</sequence>
<accession>A0A8J3MXS4</accession>
<feature type="domain" description="PD(D/E)XK endonuclease" evidence="1">
    <location>
        <begin position="10"/>
        <end position="142"/>
    </location>
</feature>
<proteinExistence type="predicted"/>
<organism evidence="2 3">
    <name type="scientific">Reticulibacter mediterranei</name>
    <dbReference type="NCBI Taxonomy" id="2778369"/>
    <lineage>
        <taxon>Bacteria</taxon>
        <taxon>Bacillati</taxon>
        <taxon>Chloroflexota</taxon>
        <taxon>Ktedonobacteria</taxon>
        <taxon>Ktedonobacterales</taxon>
        <taxon>Reticulibacteraceae</taxon>
        <taxon>Reticulibacter</taxon>
    </lineage>
</organism>
<dbReference type="InterPro" id="IPR011856">
    <property type="entry name" value="tRNA_endonuc-like_dom_sf"/>
</dbReference>
<evidence type="ECO:0000313" key="3">
    <source>
        <dbReference type="Proteomes" id="UP000597444"/>
    </source>
</evidence>
<name>A0A8J3MXS4_9CHLR</name>
<dbReference type="EMBL" id="BNJK01000001">
    <property type="protein sequence ID" value="GHO91269.1"/>
    <property type="molecule type" value="Genomic_DNA"/>
</dbReference>
<dbReference type="GO" id="GO:0003676">
    <property type="term" value="F:nucleic acid binding"/>
    <property type="evidence" value="ECO:0007669"/>
    <property type="project" value="InterPro"/>
</dbReference>
<dbReference type="RefSeq" id="WP_220202172.1">
    <property type="nucleotide sequence ID" value="NZ_BNJK01000001.1"/>
</dbReference>
<dbReference type="Pfam" id="PF11645">
    <property type="entry name" value="PDDEXK_5"/>
    <property type="match status" value="1"/>
</dbReference>
<dbReference type="Gene3D" id="3.40.1350.10">
    <property type="match status" value="1"/>
</dbReference>
<reference evidence="2" key="1">
    <citation type="submission" date="2020-10" db="EMBL/GenBank/DDBJ databases">
        <title>Taxonomic study of unclassified bacteria belonging to the class Ktedonobacteria.</title>
        <authorList>
            <person name="Yabe S."/>
            <person name="Wang C.M."/>
            <person name="Zheng Y."/>
            <person name="Sakai Y."/>
            <person name="Cavaletti L."/>
            <person name="Monciardini P."/>
            <person name="Donadio S."/>
        </authorList>
    </citation>
    <scope>NUCLEOTIDE SEQUENCE</scope>
    <source>
        <strain evidence="2">ID150040</strain>
    </source>
</reference>
<evidence type="ECO:0000259" key="1">
    <source>
        <dbReference type="Pfam" id="PF11645"/>
    </source>
</evidence>